<dbReference type="Proteomes" id="UP000619293">
    <property type="component" value="Unassembled WGS sequence"/>
</dbReference>
<feature type="transmembrane region" description="Helical" evidence="8">
    <location>
        <begin position="190"/>
        <end position="210"/>
    </location>
</feature>
<feature type="compositionally biased region" description="Basic and acidic residues" evidence="7">
    <location>
        <begin position="353"/>
        <end position="362"/>
    </location>
</feature>
<keyword evidence="6" id="KW-0175">Coiled coil</keyword>
<proteinExistence type="predicted"/>
<name>A0A8J3K2V2_9ACTN</name>
<dbReference type="AlphaFoldDB" id="A0A8J3K2V2"/>
<evidence type="ECO:0000256" key="5">
    <source>
        <dbReference type="ARBA" id="ARBA00023136"/>
    </source>
</evidence>
<feature type="transmembrane region" description="Helical" evidence="8">
    <location>
        <begin position="113"/>
        <end position="137"/>
    </location>
</feature>
<sequence>MTINAAPAVGDPAPEQAEQAAALPVLAAEAVSTLATRMSLLVVPWLMLAADADWRAVGLVSAAQVLAYLLAGPVGVALADRLRPVRLAVSADLLSAPALAGIAYFALPDSALAAAPGLLGAAGLGALAALAGALRAIGDRARNAVRRDAGDDGVRPPRSGVVRALQVIVVLAGGAAAGVLAVRLGPAGVLWLDAVLCALGAAMLVQAVTVRPRPDAASPPSEVLSGEVLPAESGSGSAAGATQGPAATRSDEGARTADRDTTASDADDAAGGGRVAVASRAAGDAPLNGRVTAAPRTDDASAATGGADDASTATGADRAGDASAATATDRAGDASAATATDRGGDASGTRGRHAAEEPRPAGDGRQALPIARTQARDLRRSAMAELRADGLVRRLAAVLFVTNLMVQGGAVLLVAAWMAHVLGEPDLLGLVGGAFALGAVAGSVVLTGLTRTPSRHLLPALAFLAGGGAAAVVAGLPPVQLIIAVVAAVCGATLSSVTPPLGMLLSQRVPVPVRSRVGGFAAGFAYLGVPLGTAAAAWALPRLELRWALAAAAGAYLVALLAPVFAYRTWRQLSAGAPAVLTGAARLPARLSVTLAYANGQWLVEVRKGRALLGSRHLVKSSEALNMLALLDVPGVRRSVEEALTVDQTEASRQAERMRSELAELEAKLAGLSEMAELSEVRLPVQQNPNSKATSHG</sequence>
<protein>
    <recommendedName>
        <fullName evidence="11">MFS transporter</fullName>
    </recommendedName>
</protein>
<evidence type="ECO:0000256" key="6">
    <source>
        <dbReference type="SAM" id="Coils"/>
    </source>
</evidence>
<dbReference type="PANTHER" id="PTHR23513:SF6">
    <property type="entry name" value="MAJOR FACILITATOR SUPERFAMILY ASSOCIATED DOMAIN-CONTAINING PROTEIN"/>
    <property type="match status" value="1"/>
</dbReference>
<dbReference type="RefSeq" id="WP_191841236.1">
    <property type="nucleotide sequence ID" value="NZ_BAAALB010000014.1"/>
</dbReference>
<keyword evidence="10" id="KW-1185">Reference proteome</keyword>
<evidence type="ECO:0000313" key="9">
    <source>
        <dbReference type="EMBL" id="GIF87504.1"/>
    </source>
</evidence>
<feature type="transmembrane region" description="Helical" evidence="8">
    <location>
        <begin position="517"/>
        <end position="541"/>
    </location>
</feature>
<dbReference type="SUPFAM" id="SSF103473">
    <property type="entry name" value="MFS general substrate transporter"/>
    <property type="match status" value="1"/>
</dbReference>
<feature type="compositionally biased region" description="Low complexity" evidence="7">
    <location>
        <begin position="275"/>
        <end position="285"/>
    </location>
</feature>
<gene>
    <name evidence="9" type="ORF">Cch02nite_09480</name>
</gene>
<dbReference type="GO" id="GO:0005886">
    <property type="term" value="C:plasma membrane"/>
    <property type="evidence" value="ECO:0007669"/>
    <property type="project" value="UniProtKB-SubCell"/>
</dbReference>
<feature type="transmembrane region" description="Helical" evidence="8">
    <location>
        <begin position="56"/>
        <end position="78"/>
    </location>
</feature>
<feature type="coiled-coil region" evidence="6">
    <location>
        <begin position="648"/>
        <end position="682"/>
    </location>
</feature>
<dbReference type="GO" id="GO:0022857">
    <property type="term" value="F:transmembrane transporter activity"/>
    <property type="evidence" value="ECO:0007669"/>
    <property type="project" value="InterPro"/>
</dbReference>
<feature type="transmembrane region" description="Helical" evidence="8">
    <location>
        <begin position="482"/>
        <end position="505"/>
    </location>
</feature>
<comment type="caution">
    <text evidence="9">The sequence shown here is derived from an EMBL/GenBank/DDBJ whole genome shotgun (WGS) entry which is preliminary data.</text>
</comment>
<dbReference type="EMBL" id="BONG01000004">
    <property type="protein sequence ID" value="GIF87504.1"/>
    <property type="molecule type" value="Genomic_DNA"/>
</dbReference>
<accession>A0A8J3K2V2</accession>
<feature type="transmembrane region" description="Helical" evidence="8">
    <location>
        <begin position="85"/>
        <end position="107"/>
    </location>
</feature>
<feature type="transmembrane region" description="Helical" evidence="8">
    <location>
        <begin position="457"/>
        <end position="476"/>
    </location>
</feature>
<keyword evidence="4 8" id="KW-1133">Transmembrane helix</keyword>
<evidence type="ECO:0000256" key="1">
    <source>
        <dbReference type="ARBA" id="ARBA00004651"/>
    </source>
</evidence>
<dbReference type="Gene3D" id="1.20.1250.20">
    <property type="entry name" value="MFS general substrate transporter like domains"/>
    <property type="match status" value="2"/>
</dbReference>
<keyword evidence="2" id="KW-1003">Cell membrane</keyword>
<reference evidence="9 10" key="1">
    <citation type="submission" date="2021-01" db="EMBL/GenBank/DDBJ databases">
        <title>Whole genome shotgun sequence of Catellatospora chokoriensis NBRC 107358.</title>
        <authorList>
            <person name="Komaki H."/>
            <person name="Tamura T."/>
        </authorList>
    </citation>
    <scope>NUCLEOTIDE SEQUENCE [LARGE SCALE GENOMIC DNA]</scope>
    <source>
        <strain evidence="9 10">NBRC 107358</strain>
    </source>
</reference>
<feature type="compositionally biased region" description="Basic and acidic residues" evidence="7">
    <location>
        <begin position="249"/>
        <end position="262"/>
    </location>
</feature>
<feature type="compositionally biased region" description="Low complexity" evidence="7">
    <location>
        <begin position="300"/>
        <end position="341"/>
    </location>
</feature>
<feature type="transmembrane region" description="Helical" evidence="8">
    <location>
        <begin position="547"/>
        <end position="567"/>
    </location>
</feature>
<evidence type="ECO:0000256" key="2">
    <source>
        <dbReference type="ARBA" id="ARBA00022475"/>
    </source>
</evidence>
<evidence type="ECO:0000256" key="4">
    <source>
        <dbReference type="ARBA" id="ARBA00022989"/>
    </source>
</evidence>
<evidence type="ECO:0000256" key="8">
    <source>
        <dbReference type="SAM" id="Phobius"/>
    </source>
</evidence>
<comment type="subcellular location">
    <subcellularLocation>
        <location evidence="1">Cell membrane</location>
        <topology evidence="1">Multi-pass membrane protein</topology>
    </subcellularLocation>
</comment>
<feature type="transmembrane region" description="Helical" evidence="8">
    <location>
        <begin position="164"/>
        <end position="184"/>
    </location>
</feature>
<evidence type="ECO:0008006" key="11">
    <source>
        <dbReference type="Google" id="ProtNLM"/>
    </source>
</evidence>
<evidence type="ECO:0000256" key="7">
    <source>
        <dbReference type="SAM" id="MobiDB-lite"/>
    </source>
</evidence>
<feature type="region of interest" description="Disordered" evidence="7">
    <location>
        <begin position="213"/>
        <end position="369"/>
    </location>
</feature>
<dbReference type="InterPro" id="IPR011701">
    <property type="entry name" value="MFS"/>
</dbReference>
<dbReference type="Pfam" id="PF07690">
    <property type="entry name" value="MFS_1"/>
    <property type="match status" value="2"/>
</dbReference>
<dbReference type="InterPro" id="IPR036259">
    <property type="entry name" value="MFS_trans_sf"/>
</dbReference>
<organism evidence="9 10">
    <name type="scientific">Catellatospora chokoriensis</name>
    <dbReference type="NCBI Taxonomy" id="310353"/>
    <lineage>
        <taxon>Bacteria</taxon>
        <taxon>Bacillati</taxon>
        <taxon>Actinomycetota</taxon>
        <taxon>Actinomycetes</taxon>
        <taxon>Micromonosporales</taxon>
        <taxon>Micromonosporaceae</taxon>
        <taxon>Catellatospora</taxon>
    </lineage>
</organism>
<keyword evidence="3 8" id="KW-0812">Transmembrane</keyword>
<evidence type="ECO:0000313" key="10">
    <source>
        <dbReference type="Proteomes" id="UP000619293"/>
    </source>
</evidence>
<feature type="transmembrane region" description="Helical" evidence="8">
    <location>
        <begin position="430"/>
        <end position="450"/>
    </location>
</feature>
<evidence type="ECO:0000256" key="3">
    <source>
        <dbReference type="ARBA" id="ARBA00022692"/>
    </source>
</evidence>
<feature type="transmembrane region" description="Helical" evidence="8">
    <location>
        <begin position="395"/>
        <end position="418"/>
    </location>
</feature>
<dbReference type="PANTHER" id="PTHR23513">
    <property type="entry name" value="INTEGRAL MEMBRANE EFFLUX PROTEIN-RELATED"/>
    <property type="match status" value="1"/>
</dbReference>
<keyword evidence="5 8" id="KW-0472">Membrane</keyword>